<name>A0A840KC70_9FLAO</name>
<sequence length="893" mass="107359">MKKDNNYIRKEADDLLKGKLRNFFYQNSMSLKEHSASAGEDNGTDFYFDVTSERDEHNFFFRNQNKGTYEELPIIKNKNDINFGKISHQISLRNAVNYYNEFDEAIIFTLCDLSTNVIYWYDIQNDTSLKERILQQKNNNIDSIQIYIPTGNILNEENFKNLLNEIKYSKINQIRKKKLLGGNIEADYSKTKNDTLNKHIIDKITYTLKLFDGIKVLPTSVICQLYPFRGSENNTYINEFELYTDNEEFFDFMDSLSLRDNELEVKSKEIFVENQKEKLKDIISFLQVNHIQHIRWRGKSPKRQICVHYLYRYGRCECERCNLERLNVKKTNDILSKNSEINTNYEKLRRGYTYYLLGDYKNSIDIFLSMYNEADRNNNPIIYTISTYNLTKLRRLIKLTYYESDRNEILKKISNIDFDIDEPIINRNAPYFLDVFRSIKEQRFFNDIKDDIENSFTEIQKLSFNDKLGSVISQNGYYKLKSTFLRFTSYLEHNFIIFNHYSEFKDLSKNVLESIFTLYTLKNPLTNKYEKFDWSILEMWIFNVDEDYSKYLLKKYSIKKIIIDNELKIADRLNELIENLIESNEYIENLSNWFNPLRIDIILNKIILITSLLDVDFKEKKRIIQSIIKLCDILENKHIIPYSELVKFGEVNEHDIDKDLLKSIIDLFFLDEYERFGFGGLLKIYAEKSSEIEIENLIKAILKVKRLDDIEINSDNEHIEKLFYLFTFLKNDFKEKIKVKITKKLNEEFDAELYDLSIIFKLIDFDKELFQKFIQTTPDMSNLDEERFRHGYYENDRLGQIMNIVFKYNLEINDEIKSLTKKSHPNYYEYYCWLMDIDNYDYTKFNPFWVLKYRTKYYFERFKNSTKLKEELSKSLKENYIEGVAKIYFEELV</sequence>
<keyword evidence="3" id="KW-1185">Reference proteome</keyword>
<organism evidence="2 3">
    <name type="scientific">Chryseobacterium defluvii</name>
    <dbReference type="NCBI Taxonomy" id="160396"/>
    <lineage>
        <taxon>Bacteria</taxon>
        <taxon>Pseudomonadati</taxon>
        <taxon>Bacteroidota</taxon>
        <taxon>Flavobacteriia</taxon>
        <taxon>Flavobacteriales</taxon>
        <taxon>Weeksellaceae</taxon>
        <taxon>Chryseobacterium group</taxon>
        <taxon>Chryseobacterium</taxon>
    </lineage>
</organism>
<dbReference type="RefSeq" id="WP_184189474.1">
    <property type="nucleotide sequence ID" value="NZ_JACHLE010000002.1"/>
</dbReference>
<comment type="caution">
    <text evidence="2">The sequence shown here is derived from an EMBL/GenBank/DDBJ whole genome shotgun (WGS) entry which is preliminary data.</text>
</comment>
<feature type="coiled-coil region" evidence="1">
    <location>
        <begin position="563"/>
        <end position="590"/>
    </location>
</feature>
<gene>
    <name evidence="2" type="ORF">HNP38_002287</name>
</gene>
<proteinExistence type="predicted"/>
<dbReference type="AlphaFoldDB" id="A0A840KC70"/>
<evidence type="ECO:0000256" key="1">
    <source>
        <dbReference type="SAM" id="Coils"/>
    </source>
</evidence>
<evidence type="ECO:0008006" key="4">
    <source>
        <dbReference type="Google" id="ProtNLM"/>
    </source>
</evidence>
<evidence type="ECO:0000313" key="3">
    <source>
        <dbReference type="Proteomes" id="UP000592180"/>
    </source>
</evidence>
<accession>A0A840KC70</accession>
<dbReference type="EMBL" id="JACHLE010000002">
    <property type="protein sequence ID" value="MBB4806991.1"/>
    <property type="molecule type" value="Genomic_DNA"/>
</dbReference>
<keyword evidence="1" id="KW-0175">Coiled coil</keyword>
<evidence type="ECO:0000313" key="2">
    <source>
        <dbReference type="EMBL" id="MBB4806991.1"/>
    </source>
</evidence>
<dbReference type="Proteomes" id="UP000592180">
    <property type="component" value="Unassembled WGS sequence"/>
</dbReference>
<reference evidence="2 3" key="1">
    <citation type="submission" date="2020-08" db="EMBL/GenBank/DDBJ databases">
        <title>Functional genomics of gut bacteria from endangered species of beetles.</title>
        <authorList>
            <person name="Carlos-Shanley C."/>
        </authorList>
    </citation>
    <scope>NUCLEOTIDE SEQUENCE [LARGE SCALE GENOMIC DNA]</scope>
    <source>
        <strain evidence="2 3">S00151</strain>
    </source>
</reference>
<protein>
    <recommendedName>
        <fullName evidence="4">DUF4365 domain-containing protein</fullName>
    </recommendedName>
</protein>